<evidence type="ECO:0000313" key="11">
    <source>
        <dbReference type="EMBL" id="WRL64703.1"/>
    </source>
</evidence>
<keyword evidence="12" id="KW-1185">Reference proteome</keyword>
<evidence type="ECO:0000256" key="9">
    <source>
        <dbReference type="SAM" id="MobiDB-lite"/>
    </source>
</evidence>
<gene>
    <name evidence="11" type="ORF">U6N30_02670</name>
</gene>
<comment type="similarity">
    <text evidence="1">In the C-terminal section; belongs to the transferase hexapeptide repeat family.</text>
</comment>
<dbReference type="InterPro" id="IPR029044">
    <property type="entry name" value="Nucleotide-diphossugar_trans"/>
</dbReference>
<evidence type="ECO:0000259" key="10">
    <source>
        <dbReference type="Pfam" id="PF12804"/>
    </source>
</evidence>
<dbReference type="Gene3D" id="3.90.550.10">
    <property type="entry name" value="Spore Coat Polysaccharide Biosynthesis Protein SpsA, Chain A"/>
    <property type="match status" value="1"/>
</dbReference>
<reference evidence="11 12" key="1">
    <citation type="submission" date="2023-12" db="EMBL/GenBank/DDBJ databases">
        <title>Blastococcus brunescens sp. nov., an actonobacterium isolated from sandstone collected in sahara desert.</title>
        <authorList>
            <person name="Gtari M."/>
            <person name="Ghodhbane F."/>
        </authorList>
    </citation>
    <scope>NUCLEOTIDE SEQUENCE [LARGE SCALE GENOMIC DNA]</scope>
    <source>
        <strain evidence="11 12">BMG 8361</strain>
    </source>
</reference>
<feature type="domain" description="MobA-like NTP transferase" evidence="10">
    <location>
        <begin position="18"/>
        <end position="147"/>
    </location>
</feature>
<evidence type="ECO:0000256" key="8">
    <source>
        <dbReference type="ARBA" id="ARBA00049628"/>
    </source>
</evidence>
<keyword evidence="3 11" id="KW-0808">Transferase</keyword>
<feature type="region of interest" description="Disordered" evidence="9">
    <location>
        <begin position="224"/>
        <end position="262"/>
    </location>
</feature>
<dbReference type="PANTHER" id="PTHR43584:SF3">
    <property type="entry name" value="BIFUNCTIONAL PROTEIN GLMU"/>
    <property type="match status" value="1"/>
</dbReference>
<evidence type="ECO:0000256" key="5">
    <source>
        <dbReference type="ARBA" id="ARBA00023315"/>
    </source>
</evidence>
<dbReference type="Pfam" id="PF12804">
    <property type="entry name" value="NTP_transf_3"/>
    <property type="match status" value="1"/>
</dbReference>
<evidence type="ECO:0000256" key="6">
    <source>
        <dbReference type="ARBA" id="ARBA00048247"/>
    </source>
</evidence>
<dbReference type="SUPFAM" id="SSF53448">
    <property type="entry name" value="Nucleotide-diphospho-sugar transferases"/>
    <property type="match status" value="1"/>
</dbReference>
<dbReference type="PANTHER" id="PTHR43584">
    <property type="entry name" value="NUCLEOTIDYL TRANSFERASE"/>
    <property type="match status" value="1"/>
</dbReference>
<feature type="compositionally biased region" description="Low complexity" evidence="9">
    <location>
        <begin position="234"/>
        <end position="262"/>
    </location>
</feature>
<evidence type="ECO:0000256" key="1">
    <source>
        <dbReference type="ARBA" id="ARBA00007707"/>
    </source>
</evidence>
<evidence type="ECO:0000256" key="4">
    <source>
        <dbReference type="ARBA" id="ARBA00022695"/>
    </source>
</evidence>
<evidence type="ECO:0000313" key="12">
    <source>
        <dbReference type="Proteomes" id="UP001324287"/>
    </source>
</evidence>
<dbReference type="Proteomes" id="UP001324287">
    <property type="component" value="Chromosome"/>
</dbReference>
<organism evidence="11 12">
    <name type="scientific">Blastococcus brunescens</name>
    <dbReference type="NCBI Taxonomy" id="1564165"/>
    <lineage>
        <taxon>Bacteria</taxon>
        <taxon>Bacillati</taxon>
        <taxon>Actinomycetota</taxon>
        <taxon>Actinomycetes</taxon>
        <taxon>Geodermatophilales</taxon>
        <taxon>Geodermatophilaceae</taxon>
        <taxon>Blastococcus</taxon>
    </lineage>
</organism>
<dbReference type="InterPro" id="IPR025877">
    <property type="entry name" value="MobA-like_NTP_Trfase"/>
</dbReference>
<keyword evidence="5" id="KW-0012">Acyltransferase</keyword>
<comment type="catalytic activity">
    <reaction evidence="7">
        <text>N-acetyl-alpha-D-glucosamine 1-phosphate + UTP + H(+) = UDP-N-acetyl-alpha-D-glucosamine + diphosphate</text>
        <dbReference type="Rhea" id="RHEA:13509"/>
        <dbReference type="ChEBI" id="CHEBI:15378"/>
        <dbReference type="ChEBI" id="CHEBI:33019"/>
        <dbReference type="ChEBI" id="CHEBI:46398"/>
        <dbReference type="ChEBI" id="CHEBI:57705"/>
        <dbReference type="ChEBI" id="CHEBI:57776"/>
        <dbReference type="EC" id="2.7.7.23"/>
    </reaction>
</comment>
<comment type="similarity">
    <text evidence="2">In the N-terminal section; belongs to the N-acetylglucosamine-1-phosphate uridyltransferase family.</text>
</comment>
<accession>A0ABZ1B4F0</accession>
<dbReference type="EMBL" id="CP141261">
    <property type="protein sequence ID" value="WRL64703.1"/>
    <property type="molecule type" value="Genomic_DNA"/>
</dbReference>
<dbReference type="GO" id="GO:0016740">
    <property type="term" value="F:transferase activity"/>
    <property type="evidence" value="ECO:0007669"/>
    <property type="project" value="UniProtKB-KW"/>
</dbReference>
<name>A0ABZ1B4F0_9ACTN</name>
<dbReference type="RefSeq" id="WP_324276028.1">
    <property type="nucleotide sequence ID" value="NZ_CP141261.1"/>
</dbReference>
<comment type="function">
    <text evidence="8">Catalyzes the last two sequential reactions in the de novo biosynthetic pathway for UDP-N-acetylglucosamine (UDP-GlcNAc). The C-terminal domain catalyzes the transfer of acetyl group from acetyl coenzyme A to glucosamine-1-phosphate (GlcN-1-P) to produce N-acetylglucosamine-1-phosphate (GlcNAc-1-P), which is converted into UDP-GlcNAc by the transfer of uridine 5-monophosphate (from uridine 5-triphosphate), a reaction catalyzed by the N-terminal domain.</text>
</comment>
<protein>
    <submittedName>
        <fullName evidence="11">NTP transferase domain-containing protein</fullName>
    </submittedName>
</protein>
<keyword evidence="4" id="KW-0548">Nucleotidyltransferase</keyword>
<dbReference type="CDD" id="cd02540">
    <property type="entry name" value="GT2_GlmU_N_bac"/>
    <property type="match status" value="1"/>
</dbReference>
<dbReference type="InterPro" id="IPR050065">
    <property type="entry name" value="GlmU-like"/>
</dbReference>
<evidence type="ECO:0000256" key="2">
    <source>
        <dbReference type="ARBA" id="ARBA00007947"/>
    </source>
</evidence>
<sequence>MIAQEPSAAVPSPVVAAVVVLAAGQGTRMRSSVPKVLHTLGGRSLLGHVLAAAEPLGAGTTVVVVGSGRDQVEQHLAQIAPTALAVVQEQQLGSGHAAEVALAAVPDLDGAVLVVNGDSPLLTSATLTALVAAHDAAGSVFTVLTAEVDDPTGLGRIVRDERGAPQAIVEERDATDEQRAIREVNAGVYVANAGTLRRVLAGLGTGNAQGEQYLTDALAPLVGAAPRPRPSAPTTPTTSSAATTGSSSPRAAARSTTACSGT</sequence>
<evidence type="ECO:0000256" key="7">
    <source>
        <dbReference type="ARBA" id="ARBA00048493"/>
    </source>
</evidence>
<proteinExistence type="inferred from homology"/>
<evidence type="ECO:0000256" key="3">
    <source>
        <dbReference type="ARBA" id="ARBA00022679"/>
    </source>
</evidence>
<comment type="catalytic activity">
    <reaction evidence="6">
        <text>alpha-D-glucosamine 1-phosphate + acetyl-CoA = N-acetyl-alpha-D-glucosamine 1-phosphate + CoA + H(+)</text>
        <dbReference type="Rhea" id="RHEA:13725"/>
        <dbReference type="ChEBI" id="CHEBI:15378"/>
        <dbReference type="ChEBI" id="CHEBI:57287"/>
        <dbReference type="ChEBI" id="CHEBI:57288"/>
        <dbReference type="ChEBI" id="CHEBI:57776"/>
        <dbReference type="ChEBI" id="CHEBI:58516"/>
        <dbReference type="EC" id="2.3.1.157"/>
    </reaction>
</comment>